<keyword evidence="1" id="KW-0472">Membrane</keyword>
<evidence type="ECO:0008006" key="3">
    <source>
        <dbReference type="Google" id="ProtNLM"/>
    </source>
</evidence>
<organism>
    <name type="scientific">Serpula lacrymans var. lacrymans (strain S7.9)</name>
    <name type="common">Dry rot fungus</name>
    <dbReference type="NCBI Taxonomy" id="578457"/>
    <lineage>
        <taxon>Eukaryota</taxon>
        <taxon>Fungi</taxon>
        <taxon>Dikarya</taxon>
        <taxon>Basidiomycota</taxon>
        <taxon>Agaricomycotina</taxon>
        <taxon>Agaricomycetes</taxon>
        <taxon>Agaricomycetidae</taxon>
        <taxon>Boletales</taxon>
        <taxon>Coniophorineae</taxon>
        <taxon>Serpulaceae</taxon>
        <taxon>Serpula</taxon>
    </lineage>
</organism>
<dbReference type="GeneID" id="18818242"/>
<dbReference type="KEGG" id="sla:SERLADRAFT_461579"/>
<reference evidence="2" key="1">
    <citation type="submission" date="2011-04" db="EMBL/GenBank/DDBJ databases">
        <title>Evolution of plant cell wall degrading machinery underlies the functional diversity of forest fungi.</title>
        <authorList>
            <consortium name="US DOE Joint Genome Institute (JGI-PGF)"/>
            <person name="Eastwood D.C."/>
            <person name="Floudas D."/>
            <person name="Binder M."/>
            <person name="Majcherczyk A."/>
            <person name="Schneider P."/>
            <person name="Aerts A."/>
            <person name="Asiegbu F.O."/>
            <person name="Baker S.E."/>
            <person name="Barry K."/>
            <person name="Bendiksby M."/>
            <person name="Blumentritt M."/>
            <person name="Coutinho P.M."/>
            <person name="Cullen D."/>
            <person name="Cullen D."/>
            <person name="Gathman A."/>
            <person name="Goodell B."/>
            <person name="Henrissat B."/>
            <person name="Ihrmark K."/>
            <person name="Kauserud H."/>
            <person name="Kohler A."/>
            <person name="LaButti K."/>
            <person name="Lapidus A."/>
            <person name="Lavin J.L."/>
            <person name="Lee Y.-H."/>
            <person name="Lindquist E."/>
            <person name="Lilly W."/>
            <person name="Lucas S."/>
            <person name="Morin E."/>
            <person name="Murat C."/>
            <person name="Oguiza J.A."/>
            <person name="Park J."/>
            <person name="Pisabarro A.G."/>
            <person name="Riley R."/>
            <person name="Rosling A."/>
            <person name="Salamov A."/>
            <person name="Schmidt O."/>
            <person name="Schmutz J."/>
            <person name="Skrede I."/>
            <person name="Stenlid J."/>
            <person name="Wiebenga A."/>
            <person name="Xie X."/>
            <person name="Kues U."/>
            <person name="Hibbett D.S."/>
            <person name="Hoffmeister D."/>
            <person name="Hogberg N."/>
            <person name="Martin F."/>
            <person name="Grigoriev I.V."/>
            <person name="Watkinson S.C."/>
        </authorList>
    </citation>
    <scope>NUCLEOTIDE SEQUENCE</scope>
    <source>
        <strain evidence="2">S7.9</strain>
    </source>
</reference>
<dbReference type="EMBL" id="GL945431">
    <property type="protein sequence ID" value="EGO27688.1"/>
    <property type="molecule type" value="Genomic_DNA"/>
</dbReference>
<dbReference type="AlphaFoldDB" id="F8NPC3"/>
<keyword evidence="1" id="KW-0812">Transmembrane</keyword>
<evidence type="ECO:0000256" key="1">
    <source>
        <dbReference type="SAM" id="Phobius"/>
    </source>
</evidence>
<dbReference type="HOGENOM" id="CLU_1791555_0_0_1"/>
<evidence type="ECO:0000313" key="2">
    <source>
        <dbReference type="EMBL" id="EGO27688.1"/>
    </source>
</evidence>
<proteinExistence type="predicted"/>
<gene>
    <name evidence="2" type="ORF">SERLADRAFT_461579</name>
</gene>
<keyword evidence="1" id="KW-1133">Transmembrane helix</keyword>
<sequence length="145" mass="16461">MHSCVGVCVSRFIAADRCRVRNTGYPSHYLFASLSFRVLENERCTFSLTDPDHDGKSQQSQQGNLSFYFLRINLLLSCLVLAGGRWLLTIFYPRALMLFNGCYPVLEVRRLQASCLLFSPTSIFQLSKSSPLPRLQLNIPPDLPQ</sequence>
<feature type="transmembrane region" description="Helical" evidence="1">
    <location>
        <begin position="68"/>
        <end position="88"/>
    </location>
</feature>
<dbReference type="Proteomes" id="UP000008064">
    <property type="component" value="Unassembled WGS sequence"/>
</dbReference>
<accession>F8NPC3</accession>
<protein>
    <recommendedName>
        <fullName evidence="3">Transmembrane protein</fullName>
    </recommendedName>
</protein>
<name>F8NPC3_SERL9</name>
<dbReference type="RefSeq" id="XP_007315779.1">
    <property type="nucleotide sequence ID" value="XM_007315717.1"/>
</dbReference>
<feature type="non-terminal residue" evidence="2">
    <location>
        <position position="145"/>
    </location>
</feature>